<protein>
    <recommendedName>
        <fullName evidence="10">Alkaline ceramidase</fullName>
    </recommendedName>
</protein>
<dbReference type="GO" id="GO:0016811">
    <property type="term" value="F:hydrolase activity, acting on carbon-nitrogen (but not peptide) bonds, in linear amides"/>
    <property type="evidence" value="ECO:0007669"/>
    <property type="project" value="InterPro"/>
</dbReference>
<feature type="transmembrane region" description="Helical" evidence="8">
    <location>
        <begin position="56"/>
        <end position="75"/>
    </location>
</feature>
<dbReference type="PANTHER" id="PTHR46187:SF3">
    <property type="entry name" value="ALKALINE CERAMIDASE 3"/>
    <property type="match status" value="1"/>
</dbReference>
<evidence type="ECO:0000256" key="7">
    <source>
        <dbReference type="PIRSR" id="PIRSR608901-2"/>
    </source>
</evidence>
<feature type="transmembrane region" description="Helical" evidence="8">
    <location>
        <begin position="33"/>
        <end position="50"/>
    </location>
</feature>
<feature type="transmembrane region" description="Helical" evidence="8">
    <location>
        <begin position="130"/>
        <end position="149"/>
    </location>
</feature>
<feature type="transmembrane region" description="Helical" evidence="8">
    <location>
        <begin position="87"/>
        <end position="104"/>
    </location>
</feature>
<evidence type="ECO:0000256" key="1">
    <source>
        <dbReference type="ARBA" id="ARBA00004141"/>
    </source>
</evidence>
<evidence type="ECO:0000256" key="6">
    <source>
        <dbReference type="ARBA" id="ARBA00023136"/>
    </source>
</evidence>
<keyword evidence="7" id="KW-0479">Metal-binding</keyword>
<keyword evidence="7" id="KW-0862">Zinc</keyword>
<dbReference type="Pfam" id="PF05875">
    <property type="entry name" value="Ceramidase"/>
    <property type="match status" value="1"/>
</dbReference>
<dbReference type="GO" id="GO:0046513">
    <property type="term" value="P:ceramide biosynthetic process"/>
    <property type="evidence" value="ECO:0007669"/>
    <property type="project" value="TreeGrafter"/>
</dbReference>
<comment type="similarity">
    <text evidence="2">Belongs to the alkaline ceramidase family.</text>
</comment>
<feature type="binding site" evidence="7">
    <location>
        <position position="129"/>
    </location>
    <ligand>
        <name>Zn(2+)</name>
        <dbReference type="ChEBI" id="CHEBI:29105"/>
        <note>catalytic</note>
    </ligand>
</feature>
<name>A0A6B2LEI0_9EUKA</name>
<comment type="cofactor">
    <cofactor evidence="7">
        <name>Zn(2+)</name>
        <dbReference type="ChEBI" id="CHEBI:29105"/>
    </cofactor>
</comment>
<comment type="subcellular location">
    <subcellularLocation>
        <location evidence="1">Membrane</location>
        <topology evidence="1">Multi-pass membrane protein</topology>
    </subcellularLocation>
</comment>
<dbReference type="EMBL" id="GIBP01006494">
    <property type="protein sequence ID" value="NDV35463.1"/>
    <property type="molecule type" value="Transcribed_RNA"/>
</dbReference>
<keyword evidence="4" id="KW-0378">Hydrolase</keyword>
<dbReference type="InterPro" id="IPR008901">
    <property type="entry name" value="ACER"/>
</dbReference>
<organism evidence="9">
    <name type="scientific">Arcella intermedia</name>
    <dbReference type="NCBI Taxonomy" id="1963864"/>
    <lineage>
        <taxon>Eukaryota</taxon>
        <taxon>Amoebozoa</taxon>
        <taxon>Tubulinea</taxon>
        <taxon>Elardia</taxon>
        <taxon>Arcellinida</taxon>
        <taxon>Sphaerothecina</taxon>
        <taxon>Arcellidae</taxon>
        <taxon>Arcella</taxon>
    </lineage>
</organism>
<evidence type="ECO:0000256" key="2">
    <source>
        <dbReference type="ARBA" id="ARBA00009780"/>
    </source>
</evidence>
<evidence type="ECO:0000256" key="8">
    <source>
        <dbReference type="SAM" id="Phobius"/>
    </source>
</evidence>
<keyword evidence="5 8" id="KW-1133">Transmembrane helix</keyword>
<dbReference type="PANTHER" id="PTHR46187">
    <property type="entry name" value="ALKALINE CERAMIDASE 3"/>
    <property type="match status" value="1"/>
</dbReference>
<dbReference type="GO" id="GO:0046872">
    <property type="term" value="F:metal ion binding"/>
    <property type="evidence" value="ECO:0007669"/>
    <property type="project" value="UniProtKB-KW"/>
</dbReference>
<dbReference type="GO" id="GO:0046514">
    <property type="term" value="P:ceramide catabolic process"/>
    <property type="evidence" value="ECO:0007669"/>
    <property type="project" value="TreeGrafter"/>
</dbReference>
<keyword evidence="6 8" id="KW-0472">Membrane</keyword>
<evidence type="ECO:0000256" key="5">
    <source>
        <dbReference type="ARBA" id="ARBA00022989"/>
    </source>
</evidence>
<dbReference type="AlphaFoldDB" id="A0A6B2LEI0"/>
<evidence type="ECO:0000313" key="9">
    <source>
        <dbReference type="EMBL" id="NDV35463.1"/>
    </source>
</evidence>
<evidence type="ECO:0000256" key="4">
    <source>
        <dbReference type="ARBA" id="ARBA00022801"/>
    </source>
</evidence>
<feature type="binding site" evidence="7">
    <location>
        <position position="133"/>
    </location>
    <ligand>
        <name>Zn(2+)</name>
        <dbReference type="ChEBI" id="CHEBI:29105"/>
        <note>catalytic</note>
    </ligand>
</feature>
<proteinExistence type="inferred from homology"/>
<sequence>MQLLDELPMIYATCVFVYCVLEDKKKSKYGPMLPVSLFLTAVLITLTYIVWQDPIFHQVCYGLLVAVVVLKCAGVYRTWPDPIYRKYIPLGVGAYLLGFALWNIDNQFCDALTRWKEDLYPFSPFFELHAWWHFLTALGTYLYIFCNSYHRSMMIGRDVEVHYVGYFVPVLHLNDRKKFL</sequence>
<reference evidence="9" key="1">
    <citation type="journal article" date="2020" name="J. Eukaryot. Microbiol.">
        <title>De novo Sequencing, Assembly and Annotation of the Transcriptome for the Free-Living Testate Amoeba Arcella intermedia.</title>
        <authorList>
            <person name="Ribeiro G.M."/>
            <person name="Porfirio-Sousa A.L."/>
            <person name="Maurer-Alcala X.X."/>
            <person name="Katz L.A."/>
            <person name="Lahr D.J.G."/>
        </authorList>
    </citation>
    <scope>NUCLEOTIDE SEQUENCE</scope>
</reference>
<evidence type="ECO:0008006" key="10">
    <source>
        <dbReference type="Google" id="ProtNLM"/>
    </source>
</evidence>
<dbReference type="GO" id="GO:0005789">
    <property type="term" value="C:endoplasmic reticulum membrane"/>
    <property type="evidence" value="ECO:0007669"/>
    <property type="project" value="TreeGrafter"/>
</dbReference>
<evidence type="ECO:0000256" key="3">
    <source>
        <dbReference type="ARBA" id="ARBA00022692"/>
    </source>
</evidence>
<keyword evidence="3 8" id="KW-0812">Transmembrane</keyword>
<accession>A0A6B2LEI0</accession>